<comment type="caution">
    <text evidence="1">The sequence shown here is derived from an EMBL/GenBank/DDBJ whole genome shotgun (WGS) entry which is preliminary data.</text>
</comment>
<dbReference type="EMBL" id="JASPKZ010002722">
    <property type="protein sequence ID" value="KAJ9594758.1"/>
    <property type="molecule type" value="Genomic_DNA"/>
</dbReference>
<proteinExistence type="predicted"/>
<sequence length="134" mass="15487">RKRGRPRTTWRGEIHRLMNDRGLEEDEWQTIKRLDLEKSSKYNFQAAFIAYVKIYFKRNVFRALSTALADGCRRRFLPVCKDMLEKNVDRSFKITSAALLLLMKIENSSRESVSSGPEALGVICKHSTTGFTVL</sequence>
<reference evidence="1" key="2">
    <citation type="submission" date="2023-05" db="EMBL/GenBank/DDBJ databases">
        <authorList>
            <person name="Fouks B."/>
        </authorList>
    </citation>
    <scope>NUCLEOTIDE SEQUENCE</scope>
    <source>
        <strain evidence="1">Stay&amp;Tobe</strain>
        <tissue evidence="1">Testes</tissue>
    </source>
</reference>
<feature type="non-terminal residue" evidence="1">
    <location>
        <position position="134"/>
    </location>
</feature>
<keyword evidence="2" id="KW-1185">Reference proteome</keyword>
<protein>
    <submittedName>
        <fullName evidence="1">Uncharacterized protein</fullName>
    </submittedName>
</protein>
<reference evidence="1" key="1">
    <citation type="journal article" date="2023" name="IScience">
        <title>Live-bearing cockroach genome reveals convergent evolutionary mechanisms linked to viviparity in insects and beyond.</title>
        <authorList>
            <person name="Fouks B."/>
            <person name="Harrison M.C."/>
            <person name="Mikhailova A.A."/>
            <person name="Marchal E."/>
            <person name="English S."/>
            <person name="Carruthers M."/>
            <person name="Jennings E.C."/>
            <person name="Chiamaka E.L."/>
            <person name="Frigard R.A."/>
            <person name="Pippel M."/>
            <person name="Attardo G.M."/>
            <person name="Benoit J.B."/>
            <person name="Bornberg-Bauer E."/>
            <person name="Tobe S.S."/>
        </authorList>
    </citation>
    <scope>NUCLEOTIDE SEQUENCE</scope>
    <source>
        <strain evidence="1">Stay&amp;Tobe</strain>
    </source>
</reference>
<dbReference type="AlphaFoldDB" id="A0AAD8AB79"/>
<accession>A0AAD8AB79</accession>
<evidence type="ECO:0000313" key="2">
    <source>
        <dbReference type="Proteomes" id="UP001233999"/>
    </source>
</evidence>
<feature type="non-terminal residue" evidence="1">
    <location>
        <position position="1"/>
    </location>
</feature>
<gene>
    <name evidence="1" type="ORF">L9F63_013968</name>
</gene>
<organism evidence="1 2">
    <name type="scientific">Diploptera punctata</name>
    <name type="common">Pacific beetle cockroach</name>
    <dbReference type="NCBI Taxonomy" id="6984"/>
    <lineage>
        <taxon>Eukaryota</taxon>
        <taxon>Metazoa</taxon>
        <taxon>Ecdysozoa</taxon>
        <taxon>Arthropoda</taxon>
        <taxon>Hexapoda</taxon>
        <taxon>Insecta</taxon>
        <taxon>Pterygota</taxon>
        <taxon>Neoptera</taxon>
        <taxon>Polyneoptera</taxon>
        <taxon>Dictyoptera</taxon>
        <taxon>Blattodea</taxon>
        <taxon>Blaberoidea</taxon>
        <taxon>Blaberidae</taxon>
        <taxon>Diplopterinae</taxon>
        <taxon>Diploptera</taxon>
    </lineage>
</organism>
<dbReference type="Proteomes" id="UP001233999">
    <property type="component" value="Unassembled WGS sequence"/>
</dbReference>
<evidence type="ECO:0000313" key="1">
    <source>
        <dbReference type="EMBL" id="KAJ9594758.1"/>
    </source>
</evidence>
<name>A0AAD8AB79_DIPPU</name>